<comment type="caution">
    <text evidence="8">The sequence shown here is derived from an EMBL/GenBank/DDBJ whole genome shotgun (WGS) entry which is preliminary data.</text>
</comment>
<gene>
    <name evidence="8" type="ORF">R6G74_01675</name>
    <name evidence="9" type="ORF">R6P33_00025</name>
</gene>
<dbReference type="Proteomes" id="UP001288320">
    <property type="component" value="Unassembled WGS sequence"/>
</dbReference>
<dbReference type="PROSITE" id="PS51194">
    <property type="entry name" value="HELICASE_CTER"/>
    <property type="match status" value="1"/>
</dbReference>
<dbReference type="EMBL" id="JAWNFV010000002">
    <property type="protein sequence ID" value="MDY5140026.1"/>
    <property type="molecule type" value="Genomic_DNA"/>
</dbReference>
<keyword evidence="1" id="KW-0547">Nucleotide-binding</keyword>
<accession>A0AAW9HKS9</accession>
<dbReference type="PANTHER" id="PTHR12131:SF1">
    <property type="entry name" value="ATP-DEPENDENT RNA HELICASE SUPV3L1, MITOCHONDRIAL-RELATED"/>
    <property type="match status" value="1"/>
</dbReference>
<keyword evidence="4" id="KW-0067">ATP-binding</keyword>
<dbReference type="PANTHER" id="PTHR12131">
    <property type="entry name" value="ATP-DEPENDENT RNA AND DNA HELICASE"/>
    <property type="match status" value="1"/>
</dbReference>
<evidence type="ECO:0000313" key="10">
    <source>
        <dbReference type="Proteomes" id="UP001284901"/>
    </source>
</evidence>
<dbReference type="Gene3D" id="3.40.50.300">
    <property type="entry name" value="P-loop containing nucleotide triphosphate hydrolases"/>
    <property type="match status" value="2"/>
</dbReference>
<organism evidence="8 11">
    <name type="scientific">Actinotignum timonense</name>
    <dbReference type="NCBI Taxonomy" id="1870995"/>
    <lineage>
        <taxon>Bacteria</taxon>
        <taxon>Bacillati</taxon>
        <taxon>Actinomycetota</taxon>
        <taxon>Actinomycetes</taxon>
        <taxon>Actinomycetales</taxon>
        <taxon>Actinomycetaceae</taxon>
        <taxon>Actinotignum</taxon>
    </lineage>
</organism>
<dbReference type="Pfam" id="PF00270">
    <property type="entry name" value="DEAD"/>
    <property type="match status" value="1"/>
</dbReference>
<dbReference type="GO" id="GO:0005524">
    <property type="term" value="F:ATP binding"/>
    <property type="evidence" value="ECO:0007669"/>
    <property type="project" value="UniProtKB-KW"/>
</dbReference>
<dbReference type="GO" id="GO:0055087">
    <property type="term" value="C:Ski complex"/>
    <property type="evidence" value="ECO:0007669"/>
    <property type="project" value="TreeGrafter"/>
</dbReference>
<dbReference type="InterPro" id="IPR014001">
    <property type="entry name" value="Helicase_ATP-bd"/>
</dbReference>
<dbReference type="Pfam" id="PF08148">
    <property type="entry name" value="DSHCT"/>
    <property type="match status" value="1"/>
</dbReference>
<dbReference type="SMART" id="SM00490">
    <property type="entry name" value="HELICc"/>
    <property type="match status" value="1"/>
</dbReference>
<evidence type="ECO:0000313" key="11">
    <source>
        <dbReference type="Proteomes" id="UP001288320"/>
    </source>
</evidence>
<dbReference type="PROSITE" id="PS51192">
    <property type="entry name" value="HELICASE_ATP_BIND_1"/>
    <property type="match status" value="1"/>
</dbReference>
<keyword evidence="5" id="KW-0175">Coiled coil</keyword>
<dbReference type="GO" id="GO:0003676">
    <property type="term" value="F:nucleic acid binding"/>
    <property type="evidence" value="ECO:0007669"/>
    <property type="project" value="InterPro"/>
</dbReference>
<dbReference type="GeneID" id="92814162"/>
<protein>
    <submittedName>
        <fullName evidence="8">DEAD/DEAH box helicase</fullName>
    </submittedName>
</protein>
<evidence type="ECO:0000259" key="6">
    <source>
        <dbReference type="PROSITE" id="PS51192"/>
    </source>
</evidence>
<feature type="domain" description="Helicase ATP-binding" evidence="6">
    <location>
        <begin position="28"/>
        <end position="186"/>
    </location>
</feature>
<dbReference type="InterPro" id="IPR027417">
    <property type="entry name" value="P-loop_NTPase"/>
</dbReference>
<reference evidence="8 10" key="1">
    <citation type="submission" date="2023-10" db="EMBL/GenBank/DDBJ databases">
        <title>Whole Genome based description of the genera Actinobaculum and Actinotignum reveals a complex phylogenetic relationship within the species included in the genus Actinotignum.</title>
        <authorList>
            <person name="Jensen C.S."/>
            <person name="Dargis R."/>
            <person name="Kemp M."/>
            <person name="Christensen J.J."/>
        </authorList>
    </citation>
    <scope>NUCLEOTIDE SEQUENCE</scope>
    <source>
        <strain evidence="9 10">SLA_B089</strain>
        <strain evidence="8">SLA_B245</strain>
    </source>
</reference>
<name>A0AAW9HKS9_9ACTO</name>
<dbReference type="AlphaFoldDB" id="A0AAW9HKS9"/>
<dbReference type="GO" id="GO:0004386">
    <property type="term" value="F:helicase activity"/>
    <property type="evidence" value="ECO:0007669"/>
    <property type="project" value="UniProtKB-KW"/>
</dbReference>
<dbReference type="Gene3D" id="1.10.3380.30">
    <property type="match status" value="1"/>
</dbReference>
<dbReference type="SMART" id="SM01142">
    <property type="entry name" value="DSHCT"/>
    <property type="match status" value="1"/>
</dbReference>
<sequence>MTDLLLEDYRESYASRGIHLDDFQLEACAALGRGHDVLVCAPTGSGKTVVAHYAVYLALASSKKCIYTAPIKALSNQKYAELAREIGEEQVGLLTGDQSINREAQILVVTTEVLRNMLLHESPDIRDVGYAVLDEVHFLADPDRGPVWEETILSLPDHVRLAALSATVANTEELAAWMRSVRGPTDVVVSTKRPVPLAQYVNVGRKLFPLYRANTLEPDPALVNALDRRSAERKKRVSDRERRAIIDKLSERGMLPAIEFIFSRKGCDKAVEALLRHNEVLTTRAQRAEIKQEIAALRETLTESDRRAVHFERAAAALERGYGAHHAGVFPAIKELTERLMERGLLSIVYATGTLALGIDMPVRTVVLEELQRWDGHGFVDLSATEYTQLIGRAGRRGRDTVGYGVVLADADTDPEHLADLASGRVEPLISAFQPSYNTVTNLLARMSYAAARDLMGRSFAQFQRNAELGGLAARRARIERRVETEETRLSCSRGDLLDYLRLRGNAGRAAKAERKAAKRRYRERIAKSFAAVRQGYVYAYAIGTDLVYALVLSASPDRVRVIDWFGDLAWLYEDSLASELREIGPVTVPFGMSTKKPAVREQIAEDILDLVGGRADLGIDRDLLASWARFATPRDPKVAAHPVASCPHLYAHLDEAQTWVSLHHRIEEIDQRIAAFTDSAGREFDATAAVLREVGVLQGDNDAIRMGPGAAQLRELHTEADLLMYQCLAQLPEGSLDAPALAGWVSMFLADDRLGSALPREARLVDAARVARAEVQYLQSLELQYGITRTPDLSPGCADVFAAWAGGVGLEACLESAHMTAGDFISAARRIIDILGQVTVATEGTWLSDIARQARDLMRRSELM</sequence>
<dbReference type="GO" id="GO:0070478">
    <property type="term" value="P:nuclear-transcribed mRNA catabolic process, 3'-5' exonucleolytic nonsense-mediated decay"/>
    <property type="evidence" value="ECO:0007669"/>
    <property type="project" value="TreeGrafter"/>
</dbReference>
<keyword evidence="3 8" id="KW-0347">Helicase</keyword>
<feature type="domain" description="Helicase C-terminal" evidence="7">
    <location>
        <begin position="241"/>
        <end position="444"/>
    </location>
</feature>
<dbReference type="Proteomes" id="UP001284901">
    <property type="component" value="Unassembled WGS sequence"/>
</dbReference>
<evidence type="ECO:0000256" key="2">
    <source>
        <dbReference type="ARBA" id="ARBA00022801"/>
    </source>
</evidence>
<evidence type="ECO:0000256" key="3">
    <source>
        <dbReference type="ARBA" id="ARBA00022806"/>
    </source>
</evidence>
<dbReference type="SMART" id="SM00487">
    <property type="entry name" value="DEXDc"/>
    <property type="match status" value="1"/>
</dbReference>
<evidence type="ECO:0000313" key="8">
    <source>
        <dbReference type="EMBL" id="MDY5140026.1"/>
    </source>
</evidence>
<evidence type="ECO:0000256" key="5">
    <source>
        <dbReference type="SAM" id="Coils"/>
    </source>
</evidence>
<keyword evidence="2" id="KW-0378">Hydrolase</keyword>
<evidence type="ECO:0000256" key="1">
    <source>
        <dbReference type="ARBA" id="ARBA00022741"/>
    </source>
</evidence>
<evidence type="ECO:0000259" key="7">
    <source>
        <dbReference type="PROSITE" id="PS51194"/>
    </source>
</evidence>
<dbReference type="InterPro" id="IPR012961">
    <property type="entry name" value="Ski2/MTR4_C"/>
</dbReference>
<dbReference type="InterPro" id="IPR001650">
    <property type="entry name" value="Helicase_C-like"/>
</dbReference>
<dbReference type="RefSeq" id="WP_101594764.1">
    <property type="nucleotide sequence ID" value="NZ_CAUPFC010000002.1"/>
</dbReference>
<dbReference type="InterPro" id="IPR011545">
    <property type="entry name" value="DEAD/DEAH_box_helicase_dom"/>
</dbReference>
<keyword evidence="10" id="KW-1185">Reference proteome</keyword>
<proteinExistence type="predicted"/>
<dbReference type="EMBL" id="JAWNFY010000001">
    <property type="protein sequence ID" value="MDY5145409.1"/>
    <property type="molecule type" value="Genomic_DNA"/>
</dbReference>
<dbReference type="SUPFAM" id="SSF52540">
    <property type="entry name" value="P-loop containing nucleoside triphosphate hydrolases"/>
    <property type="match status" value="1"/>
</dbReference>
<evidence type="ECO:0000313" key="9">
    <source>
        <dbReference type="EMBL" id="MDY5145409.1"/>
    </source>
</evidence>
<feature type="coiled-coil region" evidence="5">
    <location>
        <begin position="280"/>
        <end position="307"/>
    </location>
</feature>
<dbReference type="InterPro" id="IPR050699">
    <property type="entry name" value="RNA-DNA_Helicase"/>
</dbReference>
<dbReference type="GO" id="GO:0016787">
    <property type="term" value="F:hydrolase activity"/>
    <property type="evidence" value="ECO:0007669"/>
    <property type="project" value="UniProtKB-KW"/>
</dbReference>
<evidence type="ECO:0000256" key="4">
    <source>
        <dbReference type="ARBA" id="ARBA00022840"/>
    </source>
</evidence>